<accession>A0A381V6Y2</accession>
<protein>
    <submittedName>
        <fullName evidence="1">Uncharacterized protein</fullName>
    </submittedName>
</protein>
<sequence>MPMTALETQIIEWIVDRTTSPELKRQLRGAEVTRRDYVRTGYFVYLNLAEGFTAIEGRPKIQHPFIESPALPDGAGCSLMLKDGCVHYLEIYARGGFFPENLADYELRPES</sequence>
<gene>
    <name evidence="1" type="ORF">METZ01_LOCUS88990</name>
</gene>
<evidence type="ECO:0000313" key="1">
    <source>
        <dbReference type="EMBL" id="SVA36136.1"/>
    </source>
</evidence>
<dbReference type="EMBL" id="UINC01008023">
    <property type="protein sequence ID" value="SVA36136.1"/>
    <property type="molecule type" value="Genomic_DNA"/>
</dbReference>
<reference evidence="1" key="1">
    <citation type="submission" date="2018-05" db="EMBL/GenBank/DDBJ databases">
        <authorList>
            <person name="Lanie J.A."/>
            <person name="Ng W.-L."/>
            <person name="Kazmierczak K.M."/>
            <person name="Andrzejewski T.M."/>
            <person name="Davidsen T.M."/>
            <person name="Wayne K.J."/>
            <person name="Tettelin H."/>
            <person name="Glass J.I."/>
            <person name="Rusch D."/>
            <person name="Podicherti R."/>
            <person name="Tsui H.-C.T."/>
            <person name="Winkler M.E."/>
        </authorList>
    </citation>
    <scope>NUCLEOTIDE SEQUENCE</scope>
</reference>
<name>A0A381V6Y2_9ZZZZ</name>
<dbReference type="AlphaFoldDB" id="A0A381V6Y2"/>
<organism evidence="1">
    <name type="scientific">marine metagenome</name>
    <dbReference type="NCBI Taxonomy" id="408172"/>
    <lineage>
        <taxon>unclassified sequences</taxon>
        <taxon>metagenomes</taxon>
        <taxon>ecological metagenomes</taxon>
    </lineage>
</organism>
<proteinExistence type="predicted"/>